<organism evidence="2 3">
    <name type="scientific">Glomus cerebriforme</name>
    <dbReference type="NCBI Taxonomy" id="658196"/>
    <lineage>
        <taxon>Eukaryota</taxon>
        <taxon>Fungi</taxon>
        <taxon>Fungi incertae sedis</taxon>
        <taxon>Mucoromycota</taxon>
        <taxon>Glomeromycotina</taxon>
        <taxon>Glomeromycetes</taxon>
        <taxon>Glomerales</taxon>
        <taxon>Glomeraceae</taxon>
        <taxon>Glomus</taxon>
    </lineage>
</organism>
<name>A0A397TIU1_9GLOM</name>
<evidence type="ECO:0000313" key="2">
    <source>
        <dbReference type="EMBL" id="RIA96377.1"/>
    </source>
</evidence>
<evidence type="ECO:0000256" key="1">
    <source>
        <dbReference type="SAM" id="Phobius"/>
    </source>
</evidence>
<protein>
    <submittedName>
        <fullName evidence="2">Uncharacterized protein</fullName>
    </submittedName>
</protein>
<dbReference type="OrthoDB" id="2381513at2759"/>
<feature type="transmembrane region" description="Helical" evidence="1">
    <location>
        <begin position="12"/>
        <end position="31"/>
    </location>
</feature>
<reference evidence="2 3" key="1">
    <citation type="submission" date="2018-06" db="EMBL/GenBank/DDBJ databases">
        <title>Comparative genomics reveals the genomic features of Rhizophagus irregularis, R. cerebriforme, R. diaphanum and Gigaspora rosea, and their symbiotic lifestyle signature.</title>
        <authorList>
            <person name="Morin E."/>
            <person name="San Clemente H."/>
            <person name="Chen E.C.H."/>
            <person name="De La Providencia I."/>
            <person name="Hainaut M."/>
            <person name="Kuo A."/>
            <person name="Kohler A."/>
            <person name="Murat C."/>
            <person name="Tang N."/>
            <person name="Roy S."/>
            <person name="Loubradou J."/>
            <person name="Henrissat B."/>
            <person name="Grigoriev I.V."/>
            <person name="Corradi N."/>
            <person name="Roux C."/>
            <person name="Martin F.M."/>
        </authorList>
    </citation>
    <scope>NUCLEOTIDE SEQUENCE [LARGE SCALE GENOMIC DNA]</scope>
    <source>
        <strain evidence="2 3">DAOM 227022</strain>
    </source>
</reference>
<keyword evidence="3" id="KW-1185">Reference proteome</keyword>
<keyword evidence="1" id="KW-0472">Membrane</keyword>
<dbReference type="EMBL" id="QKYT01000045">
    <property type="protein sequence ID" value="RIA96377.1"/>
    <property type="molecule type" value="Genomic_DNA"/>
</dbReference>
<keyword evidence="1" id="KW-0812">Transmembrane</keyword>
<dbReference type="Proteomes" id="UP000265703">
    <property type="component" value="Unassembled WGS sequence"/>
</dbReference>
<sequence length="254" mass="29467">MTFEKLSSIKPVIFLVFVTIFTIFTLLLRNFDLNKHIFLRIQSIVVDDGSQPTNLRLDFFQKRNKPFPREKSATKGPGVTVAQQDATSQKLEQGMHKHYEEESEYWWEVYRLYEYETSDNLGDLFRVKVDEAQSINKRHAELQDLLQAGVKTQDTGSQEIFNVGIGIQQGQTNYNANTIAAAGTDHHQIDDLVDVKQYQRIHVIQYTLGGILINEYEEERLAEYQYQLEIDVFNQWEHASEHESNQSDDLALGF</sequence>
<dbReference type="AlphaFoldDB" id="A0A397TIU1"/>
<keyword evidence="1" id="KW-1133">Transmembrane helix</keyword>
<comment type="caution">
    <text evidence="2">The sequence shown here is derived from an EMBL/GenBank/DDBJ whole genome shotgun (WGS) entry which is preliminary data.</text>
</comment>
<gene>
    <name evidence="2" type="ORF">C1645_755000</name>
</gene>
<accession>A0A397TIU1</accession>
<feature type="non-terminal residue" evidence="2">
    <location>
        <position position="254"/>
    </location>
</feature>
<proteinExistence type="predicted"/>
<evidence type="ECO:0000313" key="3">
    <source>
        <dbReference type="Proteomes" id="UP000265703"/>
    </source>
</evidence>